<dbReference type="SUPFAM" id="SSF51905">
    <property type="entry name" value="FAD/NAD(P)-binding domain"/>
    <property type="match status" value="1"/>
</dbReference>
<dbReference type="EMBL" id="JAPWDS010000002">
    <property type="protein sequence ID" value="KAJ5513823.1"/>
    <property type="molecule type" value="Genomic_DNA"/>
</dbReference>
<dbReference type="GO" id="GO:0004497">
    <property type="term" value="F:monooxygenase activity"/>
    <property type="evidence" value="ECO:0007669"/>
    <property type="project" value="UniProtKB-KW"/>
</dbReference>
<evidence type="ECO:0000259" key="6">
    <source>
        <dbReference type="Pfam" id="PF01494"/>
    </source>
</evidence>
<dbReference type="InterPro" id="IPR036188">
    <property type="entry name" value="FAD/NAD-bd_sf"/>
</dbReference>
<dbReference type="Pfam" id="PF01494">
    <property type="entry name" value="FAD_binding_3"/>
    <property type="match status" value="2"/>
</dbReference>
<feature type="domain" description="FAD-binding" evidence="6">
    <location>
        <begin position="305"/>
        <end position="372"/>
    </location>
</feature>
<dbReference type="Proteomes" id="UP001149954">
    <property type="component" value="Unassembled WGS sequence"/>
</dbReference>
<keyword evidence="8" id="KW-1185">Reference proteome</keyword>
<dbReference type="InterPro" id="IPR002938">
    <property type="entry name" value="FAD-bd"/>
</dbReference>
<evidence type="ECO:0000256" key="4">
    <source>
        <dbReference type="ARBA" id="ARBA00023002"/>
    </source>
</evidence>
<gene>
    <name evidence="7" type="ORF">N7463_003375</name>
</gene>
<evidence type="ECO:0000256" key="5">
    <source>
        <dbReference type="ARBA" id="ARBA00023033"/>
    </source>
</evidence>
<evidence type="ECO:0000313" key="8">
    <source>
        <dbReference type="Proteomes" id="UP001149954"/>
    </source>
</evidence>
<sequence length="444" mass="48150">MRAAIQNLEICIIGAGIGGLTTALSLVKKGFQNVSVYENAPALGFVGAGIQMAPNMARILTHLGIWEKIATDGVAMEFYSIRDGSSGNNMGLVDCRNIETEYGYRQTGGHRATLVNVLYDACVQNGVKFTFSSTVNPSSEFTERPTFSVTTGDGARYQVQCDLLLGADGIKSNTRQAILKRLNVEAGVKETGQAAYRIMLTREQMQHDPELLALLDGDQTIRWIGEKRHIVAYPISQRSIYNISTTQPDVNFAAAASATYTTRGSKSAMMSVYGDFCPLVLRMLDLAPDEEIVEWKLHVHDPLPTWHQGSVALVGDACHPTLPHLGQGAAQAVEDGAVLSIFLSALPDTSPININKALLGYEKARKIRAETLVGLAAESSRELHLGPGKARDERDRAFTAMKTGVPGKVPDKVMDVDVHKMTYGFDCVQDAMERVLAVFGKGDS</sequence>
<keyword evidence="2" id="KW-0285">Flavoprotein</keyword>
<keyword evidence="5" id="KW-0503">Monooxygenase</keyword>
<dbReference type="SUPFAM" id="SSF54373">
    <property type="entry name" value="FAD-linked reductases, C-terminal domain"/>
    <property type="match status" value="1"/>
</dbReference>
<comment type="similarity">
    <text evidence="1">Belongs to the paxM FAD-dependent monooxygenase family.</text>
</comment>
<dbReference type="PANTHER" id="PTHR13789:SF147">
    <property type="entry name" value="PUTATIVE (AFU_ORTHOLOGUE AFUA_2G01950)-RELATED"/>
    <property type="match status" value="1"/>
</dbReference>
<name>A0A9W9Y157_9EURO</name>
<dbReference type="Gene3D" id="3.50.50.60">
    <property type="entry name" value="FAD/NAD(P)-binding domain"/>
    <property type="match status" value="1"/>
</dbReference>
<evidence type="ECO:0000313" key="7">
    <source>
        <dbReference type="EMBL" id="KAJ5513823.1"/>
    </source>
</evidence>
<protein>
    <submittedName>
        <fullName evidence="7">FAD/NAD(P)-binding domain-containing protein</fullName>
    </submittedName>
</protein>
<reference evidence="7" key="1">
    <citation type="submission" date="2022-12" db="EMBL/GenBank/DDBJ databases">
        <authorList>
            <person name="Petersen C."/>
        </authorList>
    </citation>
    <scope>NUCLEOTIDE SEQUENCE</scope>
    <source>
        <strain evidence="7">IBT 29495</strain>
    </source>
</reference>
<evidence type="ECO:0000256" key="1">
    <source>
        <dbReference type="ARBA" id="ARBA00007992"/>
    </source>
</evidence>
<feature type="domain" description="FAD-binding" evidence="6">
    <location>
        <begin position="9"/>
        <end position="189"/>
    </location>
</feature>
<dbReference type="AlphaFoldDB" id="A0A9W9Y157"/>
<accession>A0A9W9Y157</accession>
<dbReference type="GO" id="GO:0071949">
    <property type="term" value="F:FAD binding"/>
    <property type="evidence" value="ECO:0007669"/>
    <property type="project" value="InterPro"/>
</dbReference>
<reference evidence="7" key="2">
    <citation type="journal article" date="2023" name="IMA Fungus">
        <title>Comparative genomic study of the Penicillium genus elucidates a diverse pangenome and 15 lateral gene transfer events.</title>
        <authorList>
            <person name="Petersen C."/>
            <person name="Sorensen T."/>
            <person name="Nielsen M.R."/>
            <person name="Sondergaard T.E."/>
            <person name="Sorensen J.L."/>
            <person name="Fitzpatrick D.A."/>
            <person name="Frisvad J.C."/>
            <person name="Nielsen K.L."/>
        </authorList>
    </citation>
    <scope>NUCLEOTIDE SEQUENCE</scope>
    <source>
        <strain evidence="7">IBT 29495</strain>
    </source>
</reference>
<organism evidence="7 8">
    <name type="scientific">Penicillium fimorum</name>
    <dbReference type="NCBI Taxonomy" id="1882269"/>
    <lineage>
        <taxon>Eukaryota</taxon>
        <taxon>Fungi</taxon>
        <taxon>Dikarya</taxon>
        <taxon>Ascomycota</taxon>
        <taxon>Pezizomycotina</taxon>
        <taxon>Eurotiomycetes</taxon>
        <taxon>Eurotiomycetidae</taxon>
        <taxon>Eurotiales</taxon>
        <taxon>Aspergillaceae</taxon>
        <taxon>Penicillium</taxon>
    </lineage>
</organism>
<keyword evidence="4" id="KW-0560">Oxidoreductase</keyword>
<comment type="caution">
    <text evidence="7">The sequence shown here is derived from an EMBL/GenBank/DDBJ whole genome shotgun (WGS) entry which is preliminary data.</text>
</comment>
<evidence type="ECO:0000256" key="2">
    <source>
        <dbReference type="ARBA" id="ARBA00022630"/>
    </source>
</evidence>
<dbReference type="InterPro" id="IPR050493">
    <property type="entry name" value="FAD-dep_Monooxygenase_BioMet"/>
</dbReference>
<dbReference type="PRINTS" id="PR00420">
    <property type="entry name" value="RNGMNOXGNASE"/>
</dbReference>
<dbReference type="FunFam" id="3.50.50.60:FF:000115">
    <property type="entry name" value="Salicylate hydroxylase, putative"/>
    <property type="match status" value="1"/>
</dbReference>
<evidence type="ECO:0000256" key="3">
    <source>
        <dbReference type="ARBA" id="ARBA00022827"/>
    </source>
</evidence>
<dbReference type="PANTHER" id="PTHR13789">
    <property type="entry name" value="MONOOXYGENASE"/>
    <property type="match status" value="1"/>
</dbReference>
<proteinExistence type="inferred from homology"/>
<dbReference type="OrthoDB" id="1878542at2759"/>
<keyword evidence="3" id="KW-0274">FAD</keyword>